<dbReference type="RefSeq" id="WP_353294007.1">
    <property type="nucleotide sequence ID" value="NZ_BAABWH010000002.1"/>
</dbReference>
<dbReference type="EMBL" id="BAABWH010000002">
    <property type="protein sequence ID" value="GAA6145074.1"/>
    <property type="molecule type" value="Genomic_DNA"/>
</dbReference>
<dbReference type="Pfam" id="PF09867">
    <property type="entry name" value="TagF_N"/>
    <property type="match status" value="1"/>
</dbReference>
<dbReference type="NCBIfam" id="TIGR03373">
    <property type="entry name" value="VI_minor_4"/>
    <property type="match status" value="1"/>
</dbReference>
<evidence type="ECO:0000313" key="1">
    <source>
        <dbReference type="EMBL" id="GAA6145074.1"/>
    </source>
</evidence>
<gene>
    <name evidence="1" type="primary">tagF</name>
    <name evidence="1" type="ORF">NBRC116585_11910</name>
</gene>
<protein>
    <submittedName>
        <fullName evidence="1">Type VI secretion system-associated protein TagF</fullName>
    </submittedName>
</protein>
<proteinExistence type="predicted"/>
<dbReference type="InterPro" id="IPR038225">
    <property type="entry name" value="TagF_sf"/>
</dbReference>
<dbReference type="Proteomes" id="UP001481413">
    <property type="component" value="Unassembled WGS sequence"/>
</dbReference>
<organism evidence="1 2">
    <name type="scientific">Thalassolituus maritimus</name>
    <dbReference type="NCBI Taxonomy" id="484498"/>
    <lineage>
        <taxon>Bacteria</taxon>
        <taxon>Pseudomonadati</taxon>
        <taxon>Pseudomonadota</taxon>
        <taxon>Gammaproteobacteria</taxon>
        <taxon>Oceanospirillales</taxon>
        <taxon>Oceanospirillaceae</taxon>
        <taxon>Thalassolituus</taxon>
    </lineage>
</organism>
<dbReference type="PIRSF" id="PIRSF029287">
    <property type="entry name" value="UCP029287"/>
    <property type="match status" value="1"/>
</dbReference>
<keyword evidence="2" id="KW-1185">Reference proteome</keyword>
<dbReference type="Gene3D" id="3.40.1730.10">
    <property type="entry name" value="pa0076 domain"/>
    <property type="match status" value="1"/>
</dbReference>
<name>A0ABP9ZY51_9GAMM</name>
<accession>A0ABP9ZY51</accession>
<sequence length="215" mass="23719">MQYGVFGKLPAHGDFIVRHLPQAFVDVWDEWLQCVVAGSRDTLGESWLDYYLTSPVWRFALESGVVDEHRWAGILVPSVDSVGRYFPLTIALPLANEQNLYSLLSTADNWFEDLQNLALSSLQEQLNVDQLTEQLQGIMPPSAVRNCVRNRSGNTMVVGGQSPDFAALVELHNTTSGSVSLWGNIANENTPACSLTAVGLPTPDEYTSMLTGQWC</sequence>
<dbReference type="InterPro" id="IPR017748">
    <property type="entry name" value="TagF"/>
</dbReference>
<reference evidence="1 2" key="1">
    <citation type="submission" date="2024-04" db="EMBL/GenBank/DDBJ databases">
        <title>Draft genome sequence of Thalassolituus maritimus NBRC 116585.</title>
        <authorList>
            <person name="Miyakawa T."/>
            <person name="Kusuya Y."/>
            <person name="Miura T."/>
        </authorList>
    </citation>
    <scope>NUCLEOTIDE SEQUENCE [LARGE SCALE GENOMIC DNA]</scope>
    <source>
        <strain evidence="1 2">5NW40-0001</strain>
    </source>
</reference>
<comment type="caution">
    <text evidence="1">The sequence shown here is derived from an EMBL/GenBank/DDBJ whole genome shotgun (WGS) entry which is preliminary data.</text>
</comment>
<evidence type="ECO:0000313" key="2">
    <source>
        <dbReference type="Proteomes" id="UP001481413"/>
    </source>
</evidence>